<dbReference type="AlphaFoldDB" id="A0A3M7LY18"/>
<dbReference type="OrthoDB" id="5584477at2759"/>
<evidence type="ECO:0000313" key="2">
    <source>
        <dbReference type="Proteomes" id="UP000265663"/>
    </source>
</evidence>
<dbReference type="Proteomes" id="UP000265663">
    <property type="component" value="Unassembled WGS sequence"/>
</dbReference>
<keyword evidence="1" id="KW-0418">Kinase</keyword>
<protein>
    <submittedName>
        <fullName evidence="1">Rhodopsin kinase</fullName>
    </submittedName>
</protein>
<dbReference type="EMBL" id="KE747809">
    <property type="protein sequence ID" value="RMZ67032.1"/>
    <property type="molecule type" value="Genomic_DNA"/>
</dbReference>
<name>A0A3M7LY18_9PLEO</name>
<proteinExistence type="predicted"/>
<accession>A0A3M7LY18</accession>
<organism evidence="1 2">
    <name type="scientific">Pyrenophora seminiperda CCB06</name>
    <dbReference type="NCBI Taxonomy" id="1302712"/>
    <lineage>
        <taxon>Eukaryota</taxon>
        <taxon>Fungi</taxon>
        <taxon>Dikarya</taxon>
        <taxon>Ascomycota</taxon>
        <taxon>Pezizomycotina</taxon>
        <taxon>Dothideomycetes</taxon>
        <taxon>Pleosporomycetidae</taxon>
        <taxon>Pleosporales</taxon>
        <taxon>Pleosporineae</taxon>
        <taxon>Pleosporaceae</taxon>
        <taxon>Pyrenophora</taxon>
    </lineage>
</organism>
<keyword evidence="2" id="KW-1185">Reference proteome</keyword>
<keyword evidence="1" id="KW-0808">Transferase</keyword>
<reference evidence="1 2" key="1">
    <citation type="journal article" date="2014" name="PLoS ONE">
        <title>De novo Genome Assembly of the Fungal Plant Pathogen Pyrenophora semeniperda.</title>
        <authorList>
            <person name="Soliai M.M."/>
            <person name="Meyer S.E."/>
            <person name="Udall J.A."/>
            <person name="Elzinga D.E."/>
            <person name="Hermansen R.A."/>
            <person name="Bodily P.M."/>
            <person name="Hart A.A."/>
            <person name="Coleman C.E."/>
        </authorList>
    </citation>
    <scope>NUCLEOTIDE SEQUENCE [LARGE SCALE GENOMIC DNA]</scope>
    <source>
        <strain evidence="1 2">CCB06</strain>
        <tissue evidence="1">Mycelium</tissue>
    </source>
</reference>
<evidence type="ECO:0000313" key="1">
    <source>
        <dbReference type="EMBL" id="RMZ67032.1"/>
    </source>
</evidence>
<dbReference type="GO" id="GO:0016301">
    <property type="term" value="F:kinase activity"/>
    <property type="evidence" value="ECO:0007669"/>
    <property type="project" value="UniProtKB-KW"/>
</dbReference>
<gene>
    <name evidence="1" type="ORF">GMOD_00002439</name>
</gene>
<sequence length="190" mass="21678">MDLRRSFYSHPVEKNLFGDLSQLNQAINIGDHDVRRVIPFLAAALNNEPDTNIWQKVYVRPAESIVTTETKPLTPHLPPSDRSRTASFQQSPWTFNTGIFADTSDLRNVDSILRTGVEDNLRIDHPERYCDVLWEDTEALWMDQQVVKKHWPYSSFAATSIDFCYLQPNTVSVLRSFVAVSLPQTNPSLG</sequence>